<protein>
    <submittedName>
        <fullName evidence="11">Sodium:alanine symporter family protein</fullName>
    </submittedName>
</protein>
<evidence type="ECO:0000256" key="6">
    <source>
        <dbReference type="ARBA" id="ARBA00022847"/>
    </source>
</evidence>
<evidence type="ECO:0000313" key="10">
    <source>
        <dbReference type="EMBL" id="AXH13231.1"/>
    </source>
</evidence>
<keyword evidence="5 9" id="KW-0812">Transmembrane</keyword>
<reference evidence="10 12" key="2">
    <citation type="submission" date="2018-07" db="EMBL/GenBank/DDBJ databases">
        <title>Complete genome of the Arcobacter bivalviorum type strain LMG 26154.</title>
        <authorList>
            <person name="Miller W.G."/>
            <person name="Yee E."/>
            <person name="Bono J.L."/>
        </authorList>
    </citation>
    <scope>NUCLEOTIDE SEQUENCE [LARGE SCALE GENOMIC DNA]</scope>
    <source>
        <strain evidence="10 12">LMG 26154</strain>
    </source>
</reference>
<evidence type="ECO:0000256" key="5">
    <source>
        <dbReference type="ARBA" id="ARBA00022692"/>
    </source>
</evidence>
<feature type="transmembrane region" description="Helical" evidence="9">
    <location>
        <begin position="411"/>
        <end position="431"/>
    </location>
</feature>
<keyword evidence="13" id="KW-1185">Reference proteome</keyword>
<evidence type="ECO:0000256" key="1">
    <source>
        <dbReference type="ARBA" id="ARBA00004651"/>
    </source>
</evidence>
<comment type="subcellular location">
    <subcellularLocation>
        <location evidence="1 9">Cell membrane</location>
        <topology evidence="1 9">Multi-pass membrane protein</topology>
    </subcellularLocation>
</comment>
<dbReference type="KEGG" id="hbv:ABIV_2256"/>
<dbReference type="Proteomes" id="UP000253850">
    <property type="component" value="Chromosome"/>
</dbReference>
<evidence type="ECO:0000313" key="12">
    <source>
        <dbReference type="Proteomes" id="UP000253850"/>
    </source>
</evidence>
<feature type="transmembrane region" description="Helical" evidence="9">
    <location>
        <begin position="239"/>
        <end position="262"/>
    </location>
</feature>
<evidence type="ECO:0000313" key="13">
    <source>
        <dbReference type="Proteomes" id="UP000289193"/>
    </source>
</evidence>
<dbReference type="PANTHER" id="PTHR30330:SF3">
    <property type="entry name" value="TRANSCRIPTIONAL REGULATOR, LRP FAMILY"/>
    <property type="match status" value="1"/>
</dbReference>
<sequence length="446" mass="48144">MEILEKMISTASDFVWGVPMLVLLVGTGLFLTIRLKGMQFWALGHAVKLIFTKEKNADGDISHFQALMTALAATVGIGNIVGVATAITFGGPGAVFWMWVTGLVGMATKYSEAILAVKYREKGKNGFKGGPMYYLSKGLNMPKLAFLFALFTVLASFGIGNMTQSNAISNALFAQFETPNWVTGIILLTITSFVVIGGIKSIGKTTSFLIPFMIIIYLGTSLTIIFTNFDKVGDAFGMIFYYAFNPIAAGGGFAGAAVAAAIRYGIARGVFSNESGLGSAPIAAAAAKTNDPAKQALVSMTQTFIDTLVVCTMTALIILMAPVWQTGGSAGELTLKSFEYFLGDFGAIIIVLATVLFGYSTILGWSYYGERAFEYIFGEKSIKLYRIVFVSFIVVGAMIELKLVWNFSDLANGLMAIPNLIALLLLSKVVSEETNRYFKEKKLYKK</sequence>
<dbReference type="NCBIfam" id="TIGR00835">
    <property type="entry name" value="agcS"/>
    <property type="match status" value="1"/>
</dbReference>
<organism evidence="11 13">
    <name type="scientific">Halarcobacter bivalviorum</name>
    <dbReference type="NCBI Taxonomy" id="663364"/>
    <lineage>
        <taxon>Bacteria</taxon>
        <taxon>Pseudomonadati</taxon>
        <taxon>Campylobacterota</taxon>
        <taxon>Epsilonproteobacteria</taxon>
        <taxon>Campylobacterales</taxon>
        <taxon>Arcobacteraceae</taxon>
        <taxon>Halarcobacter</taxon>
    </lineage>
</organism>
<feature type="transmembrane region" description="Helical" evidence="9">
    <location>
        <begin position="384"/>
        <end position="405"/>
    </location>
</feature>
<keyword evidence="4 9" id="KW-1003">Cell membrane</keyword>
<evidence type="ECO:0000313" key="11">
    <source>
        <dbReference type="EMBL" id="RXK10163.1"/>
    </source>
</evidence>
<dbReference type="GO" id="GO:0005283">
    <property type="term" value="F:amino acid:sodium symporter activity"/>
    <property type="evidence" value="ECO:0007669"/>
    <property type="project" value="InterPro"/>
</dbReference>
<gene>
    <name evidence="10" type="ORF">ABIV_2256</name>
    <name evidence="11" type="ORF">CRV05_07220</name>
</gene>
<keyword evidence="3 9" id="KW-0813">Transport</keyword>
<evidence type="ECO:0000256" key="7">
    <source>
        <dbReference type="ARBA" id="ARBA00022989"/>
    </source>
</evidence>
<comment type="similarity">
    <text evidence="2 9">Belongs to the alanine or glycine:cation symporter (AGCS) (TC 2.A.25) family.</text>
</comment>
<proteinExistence type="inferred from homology"/>
<evidence type="ECO:0000256" key="9">
    <source>
        <dbReference type="RuleBase" id="RU363064"/>
    </source>
</evidence>
<dbReference type="PANTHER" id="PTHR30330">
    <property type="entry name" value="AGSS FAMILY TRANSPORTER, SODIUM-ALANINE"/>
    <property type="match status" value="1"/>
</dbReference>
<evidence type="ECO:0000256" key="4">
    <source>
        <dbReference type="ARBA" id="ARBA00022475"/>
    </source>
</evidence>
<feature type="transmembrane region" description="Helical" evidence="9">
    <location>
        <begin position="96"/>
        <end position="117"/>
    </location>
</feature>
<feature type="transmembrane region" description="Helical" evidence="9">
    <location>
        <begin position="66"/>
        <end position="90"/>
    </location>
</feature>
<dbReference type="EMBL" id="CP031217">
    <property type="protein sequence ID" value="AXH13231.1"/>
    <property type="molecule type" value="Genomic_DNA"/>
</dbReference>
<reference evidence="11 13" key="1">
    <citation type="submission" date="2017-10" db="EMBL/GenBank/DDBJ databases">
        <title>Genomics of the genus Arcobacter.</title>
        <authorList>
            <person name="Perez-Cataluna A."/>
            <person name="Figueras M.J."/>
        </authorList>
    </citation>
    <scope>NUCLEOTIDE SEQUENCE [LARGE SCALE GENOMIC DNA]</scope>
    <source>
        <strain evidence="11 13">CECT 7835</strain>
    </source>
</reference>
<dbReference type="RefSeq" id="WP_114840018.1">
    <property type="nucleotide sequence ID" value="NZ_CP031217.1"/>
</dbReference>
<dbReference type="EMBL" id="PDKM01000003">
    <property type="protein sequence ID" value="RXK10163.1"/>
    <property type="molecule type" value="Genomic_DNA"/>
</dbReference>
<dbReference type="InterPro" id="IPR001463">
    <property type="entry name" value="Na/Ala_symport"/>
</dbReference>
<dbReference type="Pfam" id="PF01235">
    <property type="entry name" value="Na_Ala_symp"/>
    <property type="match status" value="1"/>
</dbReference>
<feature type="transmembrane region" description="Helical" evidence="9">
    <location>
        <begin position="138"/>
        <end position="159"/>
    </location>
</feature>
<keyword evidence="6 9" id="KW-0769">Symport</keyword>
<feature type="transmembrane region" description="Helical" evidence="9">
    <location>
        <begin position="304"/>
        <end position="325"/>
    </location>
</feature>
<dbReference type="Gene3D" id="1.20.1740.10">
    <property type="entry name" value="Amino acid/polyamine transporter I"/>
    <property type="match status" value="1"/>
</dbReference>
<keyword evidence="7 9" id="KW-1133">Transmembrane helix</keyword>
<dbReference type="AlphaFoldDB" id="A0AAX2AAQ1"/>
<feature type="transmembrane region" description="Helical" evidence="9">
    <location>
        <begin position="208"/>
        <end position="227"/>
    </location>
</feature>
<evidence type="ECO:0000256" key="8">
    <source>
        <dbReference type="ARBA" id="ARBA00023136"/>
    </source>
</evidence>
<dbReference type="FunFam" id="1.20.1740.10:FF:000004">
    <property type="entry name" value="Sodium:alanine symporter family protein"/>
    <property type="match status" value="1"/>
</dbReference>
<dbReference type="GO" id="GO:0005886">
    <property type="term" value="C:plasma membrane"/>
    <property type="evidence" value="ECO:0007669"/>
    <property type="project" value="UniProtKB-SubCell"/>
</dbReference>
<feature type="transmembrane region" description="Helical" evidence="9">
    <location>
        <begin position="179"/>
        <end position="196"/>
    </location>
</feature>
<dbReference type="Proteomes" id="UP000289193">
    <property type="component" value="Unassembled WGS sequence"/>
</dbReference>
<name>A0AAX2AAQ1_9BACT</name>
<evidence type="ECO:0000256" key="2">
    <source>
        <dbReference type="ARBA" id="ARBA00009261"/>
    </source>
</evidence>
<dbReference type="PRINTS" id="PR00175">
    <property type="entry name" value="NAALASMPORT"/>
</dbReference>
<feature type="transmembrane region" description="Helical" evidence="9">
    <location>
        <begin position="14"/>
        <end position="33"/>
    </location>
</feature>
<feature type="transmembrane region" description="Helical" evidence="9">
    <location>
        <begin position="345"/>
        <end position="368"/>
    </location>
</feature>
<keyword evidence="8 9" id="KW-0472">Membrane</keyword>
<accession>A0AAX2AAQ1</accession>
<evidence type="ECO:0000256" key="3">
    <source>
        <dbReference type="ARBA" id="ARBA00022448"/>
    </source>
</evidence>